<dbReference type="EnsemblBacteria" id="AAF11389">
    <property type="protein sequence ID" value="AAF11389"/>
    <property type="gene ID" value="DR_1833"/>
</dbReference>
<dbReference type="InParanoid" id="Q9RTD2"/>
<gene>
    <name evidence="1" type="ordered locus">DR_1833</name>
</gene>
<keyword evidence="2" id="KW-1185">Reference proteome</keyword>
<dbReference type="PATRIC" id="fig|243230.17.peg.2046"/>
<proteinExistence type="predicted"/>
<dbReference type="AlphaFoldDB" id="Q9RTD2"/>
<dbReference type="PIR" id="C75349">
    <property type="entry name" value="C75349"/>
</dbReference>
<reference evidence="1 2" key="1">
    <citation type="journal article" date="1999" name="Science">
        <title>Genome sequence of the radioresistant bacterium Deinococcus radiodurans R1.</title>
        <authorList>
            <person name="White O."/>
            <person name="Eisen J.A."/>
            <person name="Heidelberg J.F."/>
            <person name="Hickey E.K."/>
            <person name="Peterson J.D."/>
            <person name="Dodson R.J."/>
            <person name="Haft D.H."/>
            <person name="Gwinn M.L."/>
            <person name="Nelson W.C."/>
            <person name="Richardson D.L."/>
            <person name="Moffat K.S."/>
            <person name="Qin H."/>
            <person name="Jiang L."/>
            <person name="Pamphile W."/>
            <person name="Crosby M."/>
            <person name="Shen M."/>
            <person name="Vamathevan J.J."/>
            <person name="Lam P."/>
            <person name="McDonald L."/>
            <person name="Utterback T."/>
            <person name="Zalewski C."/>
            <person name="Makarova K.S."/>
            <person name="Aravind L."/>
            <person name="Daly M.J."/>
            <person name="Minton K.W."/>
            <person name="Fleischmann R.D."/>
            <person name="Ketchum K.A."/>
            <person name="Nelson K.E."/>
            <person name="Salzberg S."/>
            <person name="Smith H.O."/>
            <person name="Venter J.C."/>
            <person name="Fraser C.M."/>
        </authorList>
    </citation>
    <scope>NUCLEOTIDE SEQUENCE [LARGE SCALE GENOMIC DNA]</scope>
    <source>
        <strain evidence="2">ATCC 13939 / DSM 20539 / JCM 16871 / LMG 4051 / NBRC 15346 / NCIMB 9279 / R1 / VKM B-1422</strain>
    </source>
</reference>
<organism evidence="1 2">
    <name type="scientific">Deinococcus radiodurans (strain ATCC 13939 / DSM 20539 / JCM 16871 / CCUG 27074 / LMG 4051 / NBRC 15346 / NCIMB 9279 / VKM B-1422 / R1)</name>
    <dbReference type="NCBI Taxonomy" id="243230"/>
    <lineage>
        <taxon>Bacteria</taxon>
        <taxon>Thermotogati</taxon>
        <taxon>Deinococcota</taxon>
        <taxon>Deinococci</taxon>
        <taxon>Deinococcales</taxon>
        <taxon>Deinococcaceae</taxon>
        <taxon>Deinococcus</taxon>
    </lineage>
</organism>
<evidence type="ECO:0000313" key="2">
    <source>
        <dbReference type="Proteomes" id="UP000002524"/>
    </source>
</evidence>
<dbReference type="Proteomes" id="UP000002524">
    <property type="component" value="Chromosome 1"/>
</dbReference>
<evidence type="ECO:0000313" key="1">
    <source>
        <dbReference type="EMBL" id="AAF11389.1"/>
    </source>
</evidence>
<name>Q9RTD2_DEIRA</name>
<dbReference type="KEGG" id="dra:DR_1833"/>
<sequence>MNRAGVAIESGKHASYELRLKPSVLGFNPNGVSSSKDGFWEMDPHPVPSRMWGNWRKSVSRRLHSGMDSATEFICLSLGGVTVSGFVTPEDWRQIDSGAVTEVVIRQVTATHEDVGEPHAFGDLHVIFAGGEPTAFSSGSIFEP</sequence>
<dbReference type="PaxDb" id="243230-DR_1833"/>
<protein>
    <submittedName>
        <fullName evidence="1">Uncharacterized protein</fullName>
    </submittedName>
</protein>
<dbReference type="HOGENOM" id="CLU_1793329_0_0_0"/>
<dbReference type="EMBL" id="AE000513">
    <property type="protein sequence ID" value="AAF11389.1"/>
    <property type="molecule type" value="Genomic_DNA"/>
</dbReference>
<accession>Q9RTD2</accession>